<protein>
    <submittedName>
        <fullName evidence="2">Uncharacterized protein</fullName>
    </submittedName>
</protein>
<organism evidence="2 3">
    <name type="scientific">Peronospora belbahrii</name>
    <dbReference type="NCBI Taxonomy" id="622444"/>
    <lineage>
        <taxon>Eukaryota</taxon>
        <taxon>Sar</taxon>
        <taxon>Stramenopiles</taxon>
        <taxon>Oomycota</taxon>
        <taxon>Peronosporomycetes</taxon>
        <taxon>Peronosporales</taxon>
        <taxon>Peronosporaceae</taxon>
        <taxon>Peronospora</taxon>
    </lineage>
</organism>
<feature type="compositionally biased region" description="Pro residues" evidence="1">
    <location>
        <begin position="16"/>
        <end position="28"/>
    </location>
</feature>
<gene>
    <name evidence="2" type="ORF">PBS003_LOCUS795</name>
</gene>
<dbReference type="Proteomes" id="UP001160483">
    <property type="component" value="Unassembled WGS sequence"/>
</dbReference>
<sequence length="157" mass="17319">MTDEEWKESGAASDAPLPPPPPPPPPPQGHSEDGMKQKRCSIQMSNSTPKHRNKKKIFTTLMESQEEYRKRLQQEQHGLKRKKSGEPDHGSMSTRGAGLGSLARHGSLTQDQIKRARQSSATSTDSSESGKVNRLGSRFPKNVTKGSKLLQKFGSRT</sequence>
<evidence type="ECO:0000256" key="1">
    <source>
        <dbReference type="SAM" id="MobiDB-lite"/>
    </source>
</evidence>
<evidence type="ECO:0000313" key="2">
    <source>
        <dbReference type="EMBL" id="CAH0473921.1"/>
    </source>
</evidence>
<dbReference type="AlphaFoldDB" id="A0AAU9L1A5"/>
<feature type="compositionally biased region" description="Basic and acidic residues" evidence="1">
    <location>
        <begin position="66"/>
        <end position="89"/>
    </location>
</feature>
<dbReference type="SUPFAM" id="SSF101447">
    <property type="entry name" value="Formin homology 2 domain (FH2 domain)"/>
    <property type="match status" value="1"/>
</dbReference>
<accession>A0AAU9L1A5</accession>
<reference evidence="2" key="1">
    <citation type="submission" date="2021-11" db="EMBL/GenBank/DDBJ databases">
        <authorList>
            <person name="Islam A."/>
            <person name="Islam S."/>
            <person name="Flora M.S."/>
            <person name="Rahman M."/>
            <person name="Ziaur R.M."/>
            <person name="Epstein J.H."/>
            <person name="Hassan M."/>
            <person name="Klassen M."/>
            <person name="Woodard K."/>
            <person name="Webb A."/>
            <person name="Webby R.J."/>
            <person name="El Zowalaty M.E."/>
        </authorList>
    </citation>
    <scope>NUCLEOTIDE SEQUENCE</scope>
    <source>
        <strain evidence="2">Pbs3</strain>
    </source>
</reference>
<proteinExistence type="predicted"/>
<comment type="caution">
    <text evidence="2">The sequence shown here is derived from an EMBL/GenBank/DDBJ whole genome shotgun (WGS) entry which is preliminary data.</text>
</comment>
<feature type="compositionally biased region" description="Low complexity" evidence="1">
    <location>
        <begin position="119"/>
        <end position="129"/>
    </location>
</feature>
<dbReference type="EMBL" id="CAKKTJ010000090">
    <property type="protein sequence ID" value="CAH0473921.1"/>
    <property type="molecule type" value="Genomic_DNA"/>
</dbReference>
<name>A0AAU9L1A5_9STRA</name>
<evidence type="ECO:0000313" key="3">
    <source>
        <dbReference type="Proteomes" id="UP001160483"/>
    </source>
</evidence>
<feature type="region of interest" description="Disordered" evidence="1">
    <location>
        <begin position="1"/>
        <end position="157"/>
    </location>
</feature>